<sequence>MALHDHPPSSSSTESIDSLYSVPGTATSFILSGDGRSFRERRGVTFISFTRPDFGPAIPAKGHLEPRAGSLPRRRKGSSPRPAPAKIVVDANMGAGFF</sequence>
<dbReference type="EMBL" id="KZ293445">
    <property type="protein sequence ID" value="PBK65459.1"/>
    <property type="molecule type" value="Genomic_DNA"/>
</dbReference>
<evidence type="ECO:0000256" key="1">
    <source>
        <dbReference type="SAM" id="MobiDB-lite"/>
    </source>
</evidence>
<name>A0A2H3B3H0_9AGAR</name>
<gene>
    <name evidence="2" type="ORF">ARMSODRAFT_961130</name>
</gene>
<reference evidence="3" key="1">
    <citation type="journal article" date="2017" name="Nat. Ecol. Evol.">
        <title>Genome expansion and lineage-specific genetic innovations in the forest pathogenic fungi Armillaria.</title>
        <authorList>
            <person name="Sipos G."/>
            <person name="Prasanna A.N."/>
            <person name="Walter M.C."/>
            <person name="O'Connor E."/>
            <person name="Balint B."/>
            <person name="Krizsan K."/>
            <person name="Kiss B."/>
            <person name="Hess J."/>
            <person name="Varga T."/>
            <person name="Slot J."/>
            <person name="Riley R."/>
            <person name="Boka B."/>
            <person name="Rigling D."/>
            <person name="Barry K."/>
            <person name="Lee J."/>
            <person name="Mihaltcheva S."/>
            <person name="LaButti K."/>
            <person name="Lipzen A."/>
            <person name="Waldron R."/>
            <person name="Moloney N.M."/>
            <person name="Sperisen C."/>
            <person name="Kredics L."/>
            <person name="Vagvoelgyi C."/>
            <person name="Patrignani A."/>
            <person name="Fitzpatrick D."/>
            <person name="Nagy I."/>
            <person name="Doyle S."/>
            <person name="Anderson J.B."/>
            <person name="Grigoriev I.V."/>
            <person name="Gueldener U."/>
            <person name="Muensterkoetter M."/>
            <person name="Nagy L.G."/>
        </authorList>
    </citation>
    <scope>NUCLEOTIDE SEQUENCE [LARGE SCALE GENOMIC DNA]</scope>
    <source>
        <strain evidence="3">28-4</strain>
    </source>
</reference>
<proteinExistence type="predicted"/>
<feature type="region of interest" description="Disordered" evidence="1">
    <location>
        <begin position="57"/>
        <end position="85"/>
    </location>
</feature>
<evidence type="ECO:0000313" key="3">
    <source>
        <dbReference type="Proteomes" id="UP000218334"/>
    </source>
</evidence>
<organism evidence="2 3">
    <name type="scientific">Armillaria solidipes</name>
    <dbReference type="NCBI Taxonomy" id="1076256"/>
    <lineage>
        <taxon>Eukaryota</taxon>
        <taxon>Fungi</taxon>
        <taxon>Dikarya</taxon>
        <taxon>Basidiomycota</taxon>
        <taxon>Agaricomycotina</taxon>
        <taxon>Agaricomycetes</taxon>
        <taxon>Agaricomycetidae</taxon>
        <taxon>Agaricales</taxon>
        <taxon>Marasmiineae</taxon>
        <taxon>Physalacriaceae</taxon>
        <taxon>Armillaria</taxon>
    </lineage>
</organism>
<evidence type="ECO:0000313" key="2">
    <source>
        <dbReference type="EMBL" id="PBK65459.1"/>
    </source>
</evidence>
<keyword evidence="3" id="KW-1185">Reference proteome</keyword>
<protein>
    <submittedName>
        <fullName evidence="2">Uncharacterized protein</fullName>
    </submittedName>
</protein>
<dbReference type="AlphaFoldDB" id="A0A2H3B3H0"/>
<accession>A0A2H3B3H0</accession>
<dbReference type="Proteomes" id="UP000218334">
    <property type="component" value="Unassembled WGS sequence"/>
</dbReference>